<dbReference type="InterPro" id="IPR024423">
    <property type="entry name" value="DUF3050"/>
</dbReference>
<dbReference type="Gene3D" id="1.20.910.10">
    <property type="entry name" value="Heme oxygenase-like"/>
    <property type="match status" value="1"/>
</dbReference>
<dbReference type="EMBL" id="SMFQ01000003">
    <property type="protein sequence ID" value="TCJ87761.1"/>
    <property type="molecule type" value="Genomic_DNA"/>
</dbReference>
<dbReference type="OrthoDB" id="9791270at2"/>
<dbReference type="RefSeq" id="WP_131906011.1">
    <property type="nucleotide sequence ID" value="NZ_BAAAFU010000004.1"/>
</dbReference>
<protein>
    <submittedName>
        <fullName evidence="1">DUF3050 family protein</fullName>
    </submittedName>
</protein>
<organism evidence="1 2">
    <name type="scientific">Cocleimonas flava</name>
    <dbReference type="NCBI Taxonomy" id="634765"/>
    <lineage>
        <taxon>Bacteria</taxon>
        <taxon>Pseudomonadati</taxon>
        <taxon>Pseudomonadota</taxon>
        <taxon>Gammaproteobacteria</taxon>
        <taxon>Thiotrichales</taxon>
        <taxon>Thiotrichaceae</taxon>
        <taxon>Cocleimonas</taxon>
    </lineage>
</organism>
<evidence type="ECO:0000313" key="1">
    <source>
        <dbReference type="EMBL" id="TCJ87761.1"/>
    </source>
</evidence>
<dbReference type="InterPro" id="IPR016084">
    <property type="entry name" value="Haem_Oase-like_multi-hlx"/>
</dbReference>
<name>A0A4R1FAB1_9GAMM</name>
<proteinExistence type="predicted"/>
<dbReference type="SUPFAM" id="SSF48613">
    <property type="entry name" value="Heme oxygenase-like"/>
    <property type="match status" value="1"/>
</dbReference>
<dbReference type="AlphaFoldDB" id="A0A4R1FAB1"/>
<sequence length="269" mass="30199">MPKTINSDIISSIKQKLEDHPIYEAVESIEDLQCFMEHHVYSVWDFMSLVKYVQATVAPAKAPWLPGGDSNVQRFINELVLEEETDEGINGEGYSSHFELYQQAMLEIGADISKSNAFLEDVRMQGVNQALYKGNIPTICRDFTKVTFSCIAADKPHEVAASLALGREHIIPTMFRAILNRTGVSESQAPTFHYYLNRHVHMDEEVHGPLSLRLLNGLCNGNSVKIDEAIIAAQTAVEARVKLWDDLLLVINHQKQQKTALSDLHLKIA</sequence>
<gene>
    <name evidence="1" type="ORF">EV695_2276</name>
</gene>
<comment type="caution">
    <text evidence="1">The sequence shown here is derived from an EMBL/GenBank/DDBJ whole genome shotgun (WGS) entry which is preliminary data.</text>
</comment>
<evidence type="ECO:0000313" key="2">
    <source>
        <dbReference type="Proteomes" id="UP000294887"/>
    </source>
</evidence>
<dbReference type="Proteomes" id="UP000294887">
    <property type="component" value="Unassembled WGS sequence"/>
</dbReference>
<keyword evidence="2" id="KW-1185">Reference proteome</keyword>
<reference evidence="1 2" key="1">
    <citation type="submission" date="2019-03" db="EMBL/GenBank/DDBJ databases">
        <title>Genomic Encyclopedia of Type Strains, Phase IV (KMG-IV): sequencing the most valuable type-strain genomes for metagenomic binning, comparative biology and taxonomic classification.</title>
        <authorList>
            <person name="Goeker M."/>
        </authorList>
    </citation>
    <scope>NUCLEOTIDE SEQUENCE [LARGE SCALE GENOMIC DNA]</scope>
    <source>
        <strain evidence="1 2">DSM 24830</strain>
    </source>
</reference>
<accession>A0A4R1FAB1</accession>
<dbReference type="Pfam" id="PF11251">
    <property type="entry name" value="DUF3050"/>
    <property type="match status" value="1"/>
</dbReference>